<dbReference type="PROSITE" id="PS50071">
    <property type="entry name" value="HOMEOBOX_2"/>
    <property type="match status" value="1"/>
</dbReference>
<dbReference type="FunFam" id="1.10.10.60:FF:000176">
    <property type="entry name" value="pancreas/duodenum homeobox protein 1"/>
    <property type="match status" value="1"/>
</dbReference>
<feature type="region of interest" description="Disordered" evidence="7">
    <location>
        <begin position="235"/>
        <end position="284"/>
    </location>
</feature>
<feature type="region of interest" description="Disordered" evidence="7">
    <location>
        <begin position="144"/>
        <end position="181"/>
    </location>
</feature>
<name>A0AA36F6C5_OCTVU</name>
<dbReference type="InterPro" id="IPR001356">
    <property type="entry name" value="HD"/>
</dbReference>
<dbReference type="SUPFAM" id="SSF46689">
    <property type="entry name" value="Homeodomain-like"/>
    <property type="match status" value="1"/>
</dbReference>
<feature type="compositionally biased region" description="Low complexity" evidence="7">
    <location>
        <begin position="144"/>
        <end position="168"/>
    </location>
</feature>
<feature type="domain" description="Homeobox" evidence="8">
    <location>
        <begin position="430"/>
        <end position="490"/>
    </location>
</feature>
<feature type="region of interest" description="Disordered" evidence="7">
    <location>
        <begin position="314"/>
        <end position="396"/>
    </location>
</feature>
<dbReference type="Proteomes" id="UP001162480">
    <property type="component" value="Chromosome 7"/>
</dbReference>
<evidence type="ECO:0000256" key="4">
    <source>
        <dbReference type="ARBA" id="ARBA00023242"/>
    </source>
</evidence>
<evidence type="ECO:0000256" key="3">
    <source>
        <dbReference type="ARBA" id="ARBA00023155"/>
    </source>
</evidence>
<dbReference type="Pfam" id="PF00046">
    <property type="entry name" value="Homeodomain"/>
    <property type="match status" value="1"/>
</dbReference>
<accession>A0AA36F6C5</accession>
<dbReference type="InterPro" id="IPR009057">
    <property type="entry name" value="Homeodomain-like_sf"/>
</dbReference>
<sequence length="587" mass="64150">MDATSSVYFPHHTRRLPRNNHRFQRATLSPSPLLLTPPLSDQLQEPHCLAQQKKLMFPRDTGNCSYIDPVVTLPVVTYDHGVCPTLHEPPPACIYARNSPQGTSAGYGGQNMAVVEEGLQQQQHQQQQQQLHLCHHDDLTASNVSSSSAVVTSQSSNASPSNSTNTVVPAATGSPTPNTRTEGAATAVTATVAPAVNTVANIIGVGSSPGAGATGNAAVNNGVSDGTSAVAPVVCRGQQQQQQQQSNNTGQLHNQHTQPLHSHQQQQQQQQSQQNSPTRNALNSNPAHMQASVVVAPTAVGNHLGTEALPRLHTHQAHHPHHQTQQSLQHQQQQQQQQHSHHTQQLHSQTHQQPPPAHSQPLHHPHHNHHPHHHTSASPGNTLNSSSSIGTSSPNVRQQPALQFPWMKTTKSHAHQWKAGWPGAQFSVEDENKRTRTAYTRGQLLELEKEFHFNKYISRPRRIELAAMLNLTERHIKIWFQNRRMKWKKDEAKRRPRPLAMSPSSNVSQTNSASNGSPPTGNNSSTLNSCGRNSTSISNRSSNNCDGSLSPTLDSPRRIKGMTGCRDSSDENGIPSPQRHSDGYDST</sequence>
<dbReference type="GO" id="GO:0005634">
    <property type="term" value="C:nucleus"/>
    <property type="evidence" value="ECO:0007669"/>
    <property type="project" value="UniProtKB-SubCell"/>
</dbReference>
<feature type="region of interest" description="Disordered" evidence="7">
    <location>
        <begin position="488"/>
        <end position="587"/>
    </location>
</feature>
<feature type="compositionally biased region" description="Low complexity" evidence="7">
    <location>
        <begin position="261"/>
        <end position="274"/>
    </location>
</feature>
<evidence type="ECO:0000259" key="8">
    <source>
        <dbReference type="PROSITE" id="PS50071"/>
    </source>
</evidence>
<dbReference type="PRINTS" id="PR00024">
    <property type="entry name" value="HOMEOBOX"/>
</dbReference>
<comment type="subcellular location">
    <subcellularLocation>
        <location evidence="5 6">Nucleus</location>
    </subcellularLocation>
</comment>
<keyword evidence="4 5" id="KW-0539">Nucleus</keyword>
<keyword evidence="1" id="KW-0217">Developmental protein</keyword>
<dbReference type="AlphaFoldDB" id="A0AA36F6C5"/>
<evidence type="ECO:0000256" key="1">
    <source>
        <dbReference type="ARBA" id="ARBA00022473"/>
    </source>
</evidence>
<dbReference type="InterPro" id="IPR017970">
    <property type="entry name" value="Homeobox_CS"/>
</dbReference>
<evidence type="ECO:0000256" key="2">
    <source>
        <dbReference type="ARBA" id="ARBA00023125"/>
    </source>
</evidence>
<evidence type="ECO:0000256" key="5">
    <source>
        <dbReference type="PROSITE-ProRule" id="PRU00108"/>
    </source>
</evidence>
<dbReference type="GO" id="GO:0000981">
    <property type="term" value="F:DNA-binding transcription factor activity, RNA polymerase II-specific"/>
    <property type="evidence" value="ECO:0007669"/>
    <property type="project" value="InterPro"/>
</dbReference>
<evidence type="ECO:0000256" key="6">
    <source>
        <dbReference type="RuleBase" id="RU000682"/>
    </source>
</evidence>
<dbReference type="PANTHER" id="PTHR45664:SF12">
    <property type="entry name" value="PANCREAS_DUODENUM HOMEOBOX PROTEIN 1"/>
    <property type="match status" value="1"/>
</dbReference>
<dbReference type="GO" id="GO:0045944">
    <property type="term" value="P:positive regulation of transcription by RNA polymerase II"/>
    <property type="evidence" value="ECO:0007669"/>
    <property type="project" value="UniProtKB-ARBA"/>
</dbReference>
<dbReference type="CDD" id="cd00086">
    <property type="entry name" value="homeodomain"/>
    <property type="match status" value="1"/>
</dbReference>
<feature type="compositionally biased region" description="Low complexity" evidence="7">
    <location>
        <begin position="323"/>
        <end position="338"/>
    </location>
</feature>
<dbReference type="PROSITE" id="PS00027">
    <property type="entry name" value="HOMEOBOX_1"/>
    <property type="match status" value="1"/>
</dbReference>
<organism evidence="9 10">
    <name type="scientific">Octopus vulgaris</name>
    <name type="common">Common octopus</name>
    <dbReference type="NCBI Taxonomy" id="6645"/>
    <lineage>
        <taxon>Eukaryota</taxon>
        <taxon>Metazoa</taxon>
        <taxon>Spiralia</taxon>
        <taxon>Lophotrochozoa</taxon>
        <taxon>Mollusca</taxon>
        <taxon>Cephalopoda</taxon>
        <taxon>Coleoidea</taxon>
        <taxon>Octopodiformes</taxon>
        <taxon>Octopoda</taxon>
        <taxon>Incirrata</taxon>
        <taxon>Octopodidae</taxon>
        <taxon>Octopus</taxon>
    </lineage>
</organism>
<proteinExistence type="predicted"/>
<dbReference type="GO" id="GO:0000978">
    <property type="term" value="F:RNA polymerase II cis-regulatory region sequence-specific DNA binding"/>
    <property type="evidence" value="ECO:0007669"/>
    <property type="project" value="TreeGrafter"/>
</dbReference>
<dbReference type="SMART" id="SM00389">
    <property type="entry name" value="HOX"/>
    <property type="match status" value="1"/>
</dbReference>
<protein>
    <submittedName>
        <fullName evidence="9">Pancreas/duodenum homeobox protein 1-like</fullName>
    </submittedName>
</protein>
<keyword evidence="3 5" id="KW-0371">Homeobox</keyword>
<dbReference type="PANTHER" id="PTHR45664">
    <property type="entry name" value="PROTEIN ZERKNUELLT 1-RELATED"/>
    <property type="match status" value="1"/>
</dbReference>
<dbReference type="Gene3D" id="1.10.10.60">
    <property type="entry name" value="Homeodomain-like"/>
    <property type="match status" value="1"/>
</dbReference>
<evidence type="ECO:0000313" key="9">
    <source>
        <dbReference type="EMBL" id="CAI9725765.1"/>
    </source>
</evidence>
<reference evidence="9" key="1">
    <citation type="submission" date="2023-08" db="EMBL/GenBank/DDBJ databases">
        <authorList>
            <person name="Alioto T."/>
            <person name="Alioto T."/>
            <person name="Gomez Garrido J."/>
        </authorList>
    </citation>
    <scope>NUCLEOTIDE SEQUENCE</scope>
</reference>
<gene>
    <name evidence="9" type="ORF">OCTVUL_1B022126</name>
</gene>
<feature type="compositionally biased region" description="Basic residues" evidence="7">
    <location>
        <begin position="361"/>
        <end position="375"/>
    </location>
</feature>
<feature type="compositionally biased region" description="Polar residues" evidence="7">
    <location>
        <begin position="275"/>
        <end position="284"/>
    </location>
</feature>
<evidence type="ECO:0000256" key="7">
    <source>
        <dbReference type="SAM" id="MobiDB-lite"/>
    </source>
</evidence>
<feature type="DNA-binding region" description="Homeobox" evidence="5">
    <location>
        <begin position="432"/>
        <end position="491"/>
    </location>
</feature>
<keyword evidence="2 5" id="KW-0238">DNA-binding</keyword>
<evidence type="ECO:0000313" key="10">
    <source>
        <dbReference type="Proteomes" id="UP001162480"/>
    </source>
</evidence>
<keyword evidence="10" id="KW-1185">Reference proteome</keyword>
<dbReference type="InterPro" id="IPR020479">
    <property type="entry name" value="HD_metazoa"/>
</dbReference>
<dbReference type="GO" id="GO:0048513">
    <property type="term" value="P:animal organ development"/>
    <property type="evidence" value="ECO:0007669"/>
    <property type="project" value="UniProtKB-ARBA"/>
</dbReference>
<feature type="compositionally biased region" description="Polar residues" evidence="7">
    <location>
        <begin position="246"/>
        <end position="260"/>
    </location>
</feature>
<dbReference type="EMBL" id="OX597820">
    <property type="protein sequence ID" value="CAI9725765.1"/>
    <property type="molecule type" value="Genomic_DNA"/>
</dbReference>
<feature type="compositionally biased region" description="Low complexity" evidence="7">
    <location>
        <begin position="511"/>
        <end position="544"/>
    </location>
</feature>